<keyword evidence="1" id="KW-0472">Membrane</keyword>
<proteinExistence type="predicted"/>
<organism evidence="2 3">
    <name type="scientific">Hondaea fermentalgiana</name>
    <dbReference type="NCBI Taxonomy" id="2315210"/>
    <lineage>
        <taxon>Eukaryota</taxon>
        <taxon>Sar</taxon>
        <taxon>Stramenopiles</taxon>
        <taxon>Bigyra</taxon>
        <taxon>Labyrinthulomycetes</taxon>
        <taxon>Thraustochytrida</taxon>
        <taxon>Thraustochytriidae</taxon>
        <taxon>Hondaea</taxon>
    </lineage>
</organism>
<protein>
    <submittedName>
        <fullName evidence="2">Uncharacterized protein</fullName>
    </submittedName>
</protein>
<evidence type="ECO:0000313" key="3">
    <source>
        <dbReference type="Proteomes" id="UP000241890"/>
    </source>
</evidence>
<dbReference type="InParanoid" id="A0A2R5GRL8"/>
<evidence type="ECO:0000256" key="1">
    <source>
        <dbReference type="SAM" id="Phobius"/>
    </source>
</evidence>
<sequence>MLYDQCPLDSNTWVPKLCKSGEAGECGCCIPKDECPLTDECKQKGGHCTPLEECPKPNSWVYDLCKQGNYDGDCGCCFTEITPTRDPTPYPTPGCDDTDECLAEGGECIPREECKEPNKWVFELCGQDPDIDCGCCIPEVTPTKKPTPYPTPGCDDTDECLAEGGECIPREECKEPNKWVPDLCTDDSTIDCGCCIPETDECLAEGGECIPREECKEPNKWVFELCGQDPDIDCGCCIPTLECPITDECKDHGGVCMEQRKMMQQVQLIVAVLAICVVAALGGSFKTLVVDEPKPELMELTILPAFLGGTHYGDPAEGCKQDEVAVRIQGIEGALCSPKCSAMQCPSDVPDGCDAKPQCILQDAGSGNKYCALACGKGTDCGEGASCQIIFTGIGICTYSD</sequence>
<comment type="caution">
    <text evidence="2">The sequence shown here is derived from an EMBL/GenBank/DDBJ whole genome shotgun (WGS) entry which is preliminary data.</text>
</comment>
<evidence type="ECO:0000313" key="2">
    <source>
        <dbReference type="EMBL" id="GBG31283.1"/>
    </source>
</evidence>
<reference evidence="2 3" key="1">
    <citation type="submission" date="2017-12" db="EMBL/GenBank/DDBJ databases">
        <title>Sequencing, de novo assembly and annotation of complete genome of a new Thraustochytrid species, strain FCC1311.</title>
        <authorList>
            <person name="Sedici K."/>
            <person name="Godart F."/>
            <person name="Aiese Cigliano R."/>
            <person name="Sanseverino W."/>
            <person name="Barakat M."/>
            <person name="Ortet P."/>
            <person name="Marechal E."/>
            <person name="Cagnac O."/>
            <person name="Amato A."/>
        </authorList>
    </citation>
    <scope>NUCLEOTIDE SEQUENCE [LARGE SCALE GENOMIC DNA]</scope>
</reference>
<dbReference type="EMBL" id="BEYU01000095">
    <property type="protein sequence ID" value="GBG31283.1"/>
    <property type="molecule type" value="Genomic_DNA"/>
</dbReference>
<keyword evidence="3" id="KW-1185">Reference proteome</keyword>
<keyword evidence="1" id="KW-0812">Transmembrane</keyword>
<dbReference type="AlphaFoldDB" id="A0A2R5GRL8"/>
<gene>
    <name evidence="2" type="ORF">FCC1311_075062</name>
</gene>
<accession>A0A2R5GRL8</accession>
<dbReference type="OrthoDB" id="409534at2759"/>
<dbReference type="Proteomes" id="UP000241890">
    <property type="component" value="Unassembled WGS sequence"/>
</dbReference>
<feature type="transmembrane region" description="Helical" evidence="1">
    <location>
        <begin position="266"/>
        <end position="285"/>
    </location>
</feature>
<name>A0A2R5GRL8_9STRA</name>
<keyword evidence="1" id="KW-1133">Transmembrane helix</keyword>